<dbReference type="Gene3D" id="1.10.45.10">
    <property type="entry name" value="Vanillyl-alcohol Oxidase, Chain A, domain 4"/>
    <property type="match status" value="1"/>
</dbReference>
<evidence type="ECO:0000259" key="13">
    <source>
        <dbReference type="PROSITE" id="PS51387"/>
    </source>
</evidence>
<dbReference type="PANTHER" id="PTHR11748:SF119">
    <property type="entry name" value="D-2-HYDROXYGLUTARATE DEHYDROGENASE"/>
    <property type="match status" value="1"/>
</dbReference>
<dbReference type="PANTHER" id="PTHR11748">
    <property type="entry name" value="D-LACTATE DEHYDROGENASE"/>
    <property type="match status" value="1"/>
</dbReference>
<feature type="domain" description="FAD-binding PCMH-type" evidence="13">
    <location>
        <begin position="42"/>
        <end position="274"/>
    </location>
</feature>
<organism evidence="14 15">
    <name type="scientific">Suttonella indologenes</name>
    <dbReference type="NCBI Taxonomy" id="13276"/>
    <lineage>
        <taxon>Bacteria</taxon>
        <taxon>Pseudomonadati</taxon>
        <taxon>Pseudomonadota</taxon>
        <taxon>Gammaproteobacteria</taxon>
        <taxon>Cardiobacteriales</taxon>
        <taxon>Cardiobacteriaceae</taxon>
        <taxon>Suttonella</taxon>
    </lineage>
</organism>
<keyword evidence="3" id="KW-0285">Flavoprotein</keyword>
<keyword evidence="7" id="KW-0408">Iron</keyword>
<sequence length="983" mass="109523">MFSSLSALNQAFLSALADSGFHGEFSTAEAQRSVYATDNSVYERTPQAVIWPRSTADVQAVLALAVREEFRQIMITARGGGTGTNGQSLTDGIVLDVSRFMNDILEIDVQHRRVRVQAGVVKDQLNRALKPYGLFFAPELSTSNRATIGGMINTDACGQGSLRYGKTHDHVLGLRTVLLGGEVLDSAALPRHDWQAQIADKSPPQQALYAQIFRLAADNQDKIRRSFPPLTRALTGYDLPHVLDEQSFNINSILCGSEGSLGIICEAELNVLPIPQHRALINIGYADFQSALEDANALMSQSPLSIETVDSKVLALAQQDIVWESVARFFPAAEDAPVQGINLLEIDAADAVALAAHLSAILAHLQSDNSVTRLTCTVARGEAEIEAVYHMRKRAVGLLGNVQGEQRPLPFVEDTAVPPEHLAAYIKAFRQVLDDKGLAYGMFGHVDAGVLHVRPQLDMKVEGMKDSLREITEAVVALTHRYGGVLWGEHGKGLRSEYAPTFFGDCWDLICQIKSAFDPHNQLNPGKIAVPYAGDAELTPLIAVPMRGDFDRRIDKQDWQNFGNTLQCNGNGACFNFAFDDPMCPSWKVTRDRQHSPKGRAMLLKEWLRRKADSNLTPDFEQEVYQALHGCLSCKSCAGQCPVKVDIPDGKSRFLAEYHRRHRRPLRDYLIGYLEYLIPHLVKIAPLYNLMQNNRLMCSINRKYLRLSDAPLFHPQARADLAAYGVQMLRKGETPPKQDNAVIVLQDAFTRYFDTPVFLDWLRLLQTLGIKTYLLPYFPNGKPLHVHGFLAHFHKLRRHNEQLLAAAAESGLPIIGLDPAMTLVFRQEYLKDTPQQPDRRILLPQEWLRDDYLPRHVPLDKPSNKQGTTYYFAAHCTEKTQLPGSDKDWQRIFQHFGLDLQPVAVGCCGMAGTFGHESEHQAQSAQLFDMSWQAPVAQYGGQLLATGYSCRSQSKRMSGTILQHPVQALLKRLDEAANREIVA</sequence>
<dbReference type="Pfam" id="PF01565">
    <property type="entry name" value="FAD_binding_4"/>
    <property type="match status" value="1"/>
</dbReference>
<comment type="cofactor">
    <cofactor evidence="1">
        <name>FAD</name>
        <dbReference type="ChEBI" id="CHEBI:57692"/>
    </cofactor>
</comment>
<evidence type="ECO:0000256" key="9">
    <source>
        <dbReference type="ARBA" id="ARBA00039003"/>
    </source>
</evidence>
<evidence type="ECO:0000256" key="1">
    <source>
        <dbReference type="ARBA" id="ARBA00001974"/>
    </source>
</evidence>
<dbReference type="SUPFAM" id="SSF55103">
    <property type="entry name" value="FAD-linked oxidases, C-terminal domain"/>
    <property type="match status" value="1"/>
</dbReference>
<keyword evidence="15" id="KW-1185">Reference proteome</keyword>
<dbReference type="Proteomes" id="UP000254575">
    <property type="component" value="Unassembled WGS sequence"/>
</dbReference>
<evidence type="ECO:0000256" key="2">
    <source>
        <dbReference type="ARBA" id="ARBA00022485"/>
    </source>
</evidence>
<dbReference type="Gene3D" id="1.10.1060.10">
    <property type="entry name" value="Alpha-helical ferredoxin"/>
    <property type="match status" value="1"/>
</dbReference>
<evidence type="ECO:0000256" key="12">
    <source>
        <dbReference type="ARBA" id="ARBA00067680"/>
    </source>
</evidence>
<dbReference type="InterPro" id="IPR016169">
    <property type="entry name" value="FAD-bd_PCMH_sub2"/>
</dbReference>
<keyword evidence="2" id="KW-0004">4Fe-4S</keyword>
<dbReference type="GO" id="GO:0004458">
    <property type="term" value="F:D-lactate dehydrogenase (cytochrome) activity"/>
    <property type="evidence" value="ECO:0007669"/>
    <property type="project" value="TreeGrafter"/>
</dbReference>
<evidence type="ECO:0000256" key="8">
    <source>
        <dbReference type="ARBA" id="ARBA00023014"/>
    </source>
</evidence>
<dbReference type="GO" id="GO:0008720">
    <property type="term" value="F:D-lactate dehydrogenase (NAD+) activity"/>
    <property type="evidence" value="ECO:0007669"/>
    <property type="project" value="TreeGrafter"/>
</dbReference>
<dbReference type="AlphaFoldDB" id="A0A380MLY7"/>
<dbReference type="Pfam" id="PF13183">
    <property type="entry name" value="Fer4_8"/>
    <property type="match status" value="1"/>
</dbReference>
<dbReference type="EC" id="1.1.99.39" evidence="9"/>
<comment type="catalytic activity">
    <reaction evidence="10">
        <text>(R)-2-hydroxyglutarate + A = 2-oxoglutarate + AH2</text>
        <dbReference type="Rhea" id="RHEA:38295"/>
        <dbReference type="ChEBI" id="CHEBI:13193"/>
        <dbReference type="ChEBI" id="CHEBI:15801"/>
        <dbReference type="ChEBI" id="CHEBI:16810"/>
        <dbReference type="ChEBI" id="CHEBI:17499"/>
        <dbReference type="EC" id="1.1.99.39"/>
    </reaction>
    <physiologicalReaction direction="left-to-right" evidence="10">
        <dbReference type="Rhea" id="RHEA:38296"/>
    </physiologicalReaction>
</comment>
<dbReference type="RefSeq" id="WP_115217469.1">
    <property type="nucleotide sequence ID" value="NZ_UHIA01000003.1"/>
</dbReference>
<dbReference type="GO" id="GO:0051539">
    <property type="term" value="F:4 iron, 4 sulfur cluster binding"/>
    <property type="evidence" value="ECO:0007669"/>
    <property type="project" value="UniProtKB-KW"/>
</dbReference>
<dbReference type="InterPro" id="IPR016164">
    <property type="entry name" value="FAD-linked_Oxase-like_C"/>
</dbReference>
<evidence type="ECO:0000256" key="4">
    <source>
        <dbReference type="ARBA" id="ARBA00022723"/>
    </source>
</evidence>
<dbReference type="Pfam" id="PF02913">
    <property type="entry name" value="FAD-oxidase_C"/>
    <property type="match status" value="1"/>
</dbReference>
<evidence type="ECO:0000313" key="15">
    <source>
        <dbReference type="Proteomes" id="UP000254575"/>
    </source>
</evidence>
<dbReference type="EMBL" id="UHIA01000003">
    <property type="protein sequence ID" value="SUO91409.1"/>
    <property type="molecule type" value="Genomic_DNA"/>
</dbReference>
<dbReference type="InterPro" id="IPR016171">
    <property type="entry name" value="Vanillyl_alc_oxidase_C-sub2"/>
</dbReference>
<evidence type="ECO:0000256" key="10">
    <source>
        <dbReference type="ARBA" id="ARBA00051291"/>
    </source>
</evidence>
<keyword evidence="6" id="KW-0560">Oxidoreductase</keyword>
<dbReference type="GO" id="GO:0046872">
    <property type="term" value="F:metal ion binding"/>
    <property type="evidence" value="ECO:0007669"/>
    <property type="project" value="UniProtKB-KW"/>
</dbReference>
<proteinExistence type="inferred from homology"/>
<dbReference type="SUPFAM" id="SSF56176">
    <property type="entry name" value="FAD-binding/transporter-associated domain-like"/>
    <property type="match status" value="1"/>
</dbReference>
<keyword evidence="8" id="KW-0411">Iron-sulfur</keyword>
<dbReference type="Gene3D" id="3.30.70.2740">
    <property type="match status" value="1"/>
</dbReference>
<dbReference type="GO" id="GO:0051990">
    <property type="term" value="F:(R)-2-hydroxyglutarate dehydrogenase activity"/>
    <property type="evidence" value="ECO:0007669"/>
    <property type="project" value="UniProtKB-EC"/>
</dbReference>
<dbReference type="PROSITE" id="PS51387">
    <property type="entry name" value="FAD_PCMH"/>
    <property type="match status" value="1"/>
</dbReference>
<evidence type="ECO:0000256" key="7">
    <source>
        <dbReference type="ARBA" id="ARBA00023004"/>
    </source>
</evidence>
<dbReference type="PROSITE" id="PS00198">
    <property type="entry name" value="4FE4S_FER_1"/>
    <property type="match status" value="1"/>
</dbReference>
<evidence type="ECO:0000256" key="6">
    <source>
        <dbReference type="ARBA" id="ARBA00023002"/>
    </source>
</evidence>
<dbReference type="InterPro" id="IPR017896">
    <property type="entry name" value="4Fe4S_Fe-S-bd"/>
</dbReference>
<dbReference type="InterPro" id="IPR006094">
    <property type="entry name" value="Oxid_FAD_bind_N"/>
</dbReference>
<name>A0A380MLY7_9GAMM</name>
<evidence type="ECO:0000256" key="3">
    <source>
        <dbReference type="ARBA" id="ARBA00022630"/>
    </source>
</evidence>
<reference evidence="14 15" key="1">
    <citation type="submission" date="2018-06" db="EMBL/GenBank/DDBJ databases">
        <authorList>
            <consortium name="Pathogen Informatics"/>
            <person name="Doyle S."/>
        </authorList>
    </citation>
    <scope>NUCLEOTIDE SEQUENCE [LARGE SCALE GENOMIC DNA]</scope>
    <source>
        <strain evidence="14 15">NCTC10717</strain>
    </source>
</reference>
<dbReference type="OrthoDB" id="9811557at2"/>
<evidence type="ECO:0000256" key="11">
    <source>
        <dbReference type="ARBA" id="ARBA00060924"/>
    </source>
</evidence>
<dbReference type="Gene3D" id="3.30.465.10">
    <property type="match status" value="1"/>
</dbReference>
<dbReference type="InterPro" id="IPR009051">
    <property type="entry name" value="Helical_ferredxn"/>
</dbReference>
<evidence type="ECO:0000313" key="14">
    <source>
        <dbReference type="EMBL" id="SUO91409.1"/>
    </source>
</evidence>
<protein>
    <recommendedName>
        <fullName evidence="12">D-2-hydroxyglutarate dehydrogenase</fullName>
        <ecNumber evidence="9">1.1.99.39</ecNumber>
    </recommendedName>
</protein>
<gene>
    <name evidence="14" type="ORF">NCTC10717_00145</name>
</gene>
<dbReference type="SUPFAM" id="SSF46548">
    <property type="entry name" value="alpha-helical ferredoxin"/>
    <property type="match status" value="1"/>
</dbReference>
<dbReference type="InterPro" id="IPR017900">
    <property type="entry name" value="4Fe4S_Fe_S_CS"/>
</dbReference>
<comment type="similarity">
    <text evidence="11">In the N-terminal section; belongs to the FAD-binding oxidoreductase/transferase type 4 family.</text>
</comment>
<dbReference type="GO" id="GO:0071949">
    <property type="term" value="F:FAD binding"/>
    <property type="evidence" value="ECO:0007669"/>
    <property type="project" value="InterPro"/>
</dbReference>
<evidence type="ECO:0000256" key="5">
    <source>
        <dbReference type="ARBA" id="ARBA00022827"/>
    </source>
</evidence>
<dbReference type="InterPro" id="IPR004113">
    <property type="entry name" value="FAD-bd_oxidored_4_C"/>
</dbReference>
<dbReference type="InterPro" id="IPR016166">
    <property type="entry name" value="FAD-bd_PCMH"/>
</dbReference>
<accession>A0A380MLY7</accession>
<dbReference type="GO" id="GO:1903457">
    <property type="term" value="P:lactate catabolic process"/>
    <property type="evidence" value="ECO:0007669"/>
    <property type="project" value="TreeGrafter"/>
</dbReference>
<keyword evidence="4" id="KW-0479">Metal-binding</keyword>
<keyword evidence="5" id="KW-0274">FAD</keyword>
<dbReference type="InterPro" id="IPR036318">
    <property type="entry name" value="FAD-bd_PCMH-like_sf"/>
</dbReference>
<dbReference type="FunFam" id="3.30.70.2740:FF:000003">
    <property type="entry name" value="Oxidoreductase, FAD-binding, putative"/>
    <property type="match status" value="1"/>
</dbReference>